<proteinExistence type="predicted"/>
<gene>
    <name evidence="1" type="ORF">WQ57_00775</name>
</gene>
<organism evidence="1 2">
    <name type="scientific">Mesobacillus campisalis</name>
    <dbReference type="NCBI Taxonomy" id="1408103"/>
    <lineage>
        <taxon>Bacteria</taxon>
        <taxon>Bacillati</taxon>
        <taxon>Bacillota</taxon>
        <taxon>Bacilli</taxon>
        <taxon>Bacillales</taxon>
        <taxon>Bacillaceae</taxon>
        <taxon>Mesobacillus</taxon>
    </lineage>
</organism>
<dbReference type="PATRIC" id="fig|1408103.3.peg.170"/>
<dbReference type="GO" id="GO:0016879">
    <property type="term" value="F:ligase activity, forming carbon-nitrogen bonds"/>
    <property type="evidence" value="ECO:0007669"/>
    <property type="project" value="TreeGrafter"/>
</dbReference>
<evidence type="ECO:0000313" key="2">
    <source>
        <dbReference type="Proteomes" id="UP000034166"/>
    </source>
</evidence>
<dbReference type="Gene3D" id="3.30.470.20">
    <property type="entry name" value="ATP-grasp fold, B domain"/>
    <property type="match status" value="1"/>
</dbReference>
<dbReference type="SUPFAM" id="SSF56059">
    <property type="entry name" value="Glutathione synthetase ATP-binding domain-like"/>
    <property type="match status" value="1"/>
</dbReference>
<dbReference type="PANTHER" id="PTHR21621">
    <property type="entry name" value="RIBOSOMAL PROTEIN S6 MODIFICATION PROTEIN"/>
    <property type="match status" value="1"/>
</dbReference>
<dbReference type="EMBL" id="LAYY01000001">
    <property type="protein sequence ID" value="KKK39861.1"/>
    <property type="molecule type" value="Genomic_DNA"/>
</dbReference>
<evidence type="ECO:0000313" key="1">
    <source>
        <dbReference type="EMBL" id="KKK39861.1"/>
    </source>
</evidence>
<protein>
    <recommendedName>
        <fullName evidence="3">Alpha-L-glutamate ligase</fullName>
    </recommendedName>
</protein>
<dbReference type="InterPro" id="IPR026838">
    <property type="entry name" value="YheC/D"/>
</dbReference>
<dbReference type="Proteomes" id="UP000034166">
    <property type="component" value="Unassembled WGS sequence"/>
</dbReference>
<sequence>MTLIGMLHYRKKPYHEKKAYACAAAAKMEGIPFVYFSYRGVNLEARKIEGWIYSKGKWEQRIMDFPQAVINISKPRTGWQKKIYRKLKEMVPFTSQPVPNKMRVYRAVKKKGDFSGFLIPTFPLKKTRRLFELLGQGQRIVIKPFSGNKGKKILFVKAINEDEFKIIDGTEEKVLDSTRFHLLIGKLKKEQKYLFQPFIECKTDSGQSYDFRLHVQKNGFGEWEINLIYPRISGSGKLISNISGGGYRGELEPFLKEQFGDEYFNIKRLLEQFAHAFSCHLEAVFNRRFDELGIDVAIDSHHKLWVFEVNWRPGSQHREFEVAKRTVKYAKYLATQH</sequence>
<dbReference type="OrthoDB" id="7869153at2"/>
<reference evidence="1 2" key="1">
    <citation type="submission" date="2015-04" db="EMBL/GenBank/DDBJ databases">
        <title>Taxonomic description and genome sequence of Bacillus campisalis sp. nov., a novel member of the genus Bacillus isolated from solar saltern.</title>
        <authorList>
            <person name="Mathan Kumar R."/>
            <person name="Kaur G."/>
            <person name="Kumar A."/>
            <person name="Singh N.K."/>
            <person name="Kaur N."/>
            <person name="Kumar N."/>
            <person name="Mayilraj S."/>
        </authorList>
    </citation>
    <scope>NUCLEOTIDE SEQUENCE [LARGE SCALE GENOMIC DNA]</scope>
    <source>
        <strain evidence="1 2">SA2-6</strain>
    </source>
</reference>
<keyword evidence="2" id="KW-1185">Reference proteome</keyword>
<dbReference type="PANTHER" id="PTHR21621:SF0">
    <property type="entry name" value="BETA-CITRYLGLUTAMATE SYNTHASE B-RELATED"/>
    <property type="match status" value="1"/>
</dbReference>
<dbReference type="Pfam" id="PF14398">
    <property type="entry name" value="ATPgrasp_YheCD"/>
    <property type="match status" value="1"/>
</dbReference>
<comment type="caution">
    <text evidence="1">The sequence shown here is derived from an EMBL/GenBank/DDBJ whole genome shotgun (WGS) entry which is preliminary data.</text>
</comment>
<name>A0A0M2T1M5_9BACI</name>
<accession>A0A0M2T1M5</accession>
<dbReference type="GO" id="GO:0005737">
    <property type="term" value="C:cytoplasm"/>
    <property type="evidence" value="ECO:0007669"/>
    <property type="project" value="TreeGrafter"/>
</dbReference>
<dbReference type="AlphaFoldDB" id="A0A0M2T1M5"/>
<evidence type="ECO:0008006" key="3">
    <source>
        <dbReference type="Google" id="ProtNLM"/>
    </source>
</evidence>
<dbReference type="RefSeq" id="WP_046521802.1">
    <property type="nucleotide sequence ID" value="NZ_LAYY01000001.1"/>
</dbReference>